<keyword evidence="3" id="KW-0326">Glycosidase</keyword>
<evidence type="ECO:0000256" key="4">
    <source>
        <dbReference type="RuleBase" id="RU004335"/>
    </source>
</evidence>
<name>A0AA36E9T1_LACSI</name>
<dbReference type="Proteomes" id="UP001177003">
    <property type="component" value="Chromosome 5"/>
</dbReference>
<comment type="similarity">
    <text evidence="1 4">Belongs to the glycosyl hydrolase 17 family.</text>
</comment>
<keyword evidence="6" id="KW-1185">Reference proteome</keyword>
<accession>A0AA36E9T1</accession>
<dbReference type="SUPFAM" id="SSF51445">
    <property type="entry name" value="(Trans)glycosidases"/>
    <property type="match status" value="1"/>
</dbReference>
<dbReference type="PANTHER" id="PTHR32227">
    <property type="entry name" value="GLUCAN ENDO-1,3-BETA-GLUCOSIDASE BG1-RELATED-RELATED"/>
    <property type="match status" value="1"/>
</dbReference>
<reference evidence="5" key="1">
    <citation type="submission" date="2023-04" db="EMBL/GenBank/DDBJ databases">
        <authorList>
            <person name="Vijverberg K."/>
            <person name="Xiong W."/>
            <person name="Schranz E."/>
        </authorList>
    </citation>
    <scope>NUCLEOTIDE SEQUENCE</scope>
</reference>
<protein>
    <recommendedName>
        <fullName evidence="7">Glucan endo-1,3-beta-D-glucosidase</fullName>
    </recommendedName>
</protein>
<evidence type="ECO:0000313" key="6">
    <source>
        <dbReference type="Proteomes" id="UP001177003"/>
    </source>
</evidence>
<evidence type="ECO:0000256" key="1">
    <source>
        <dbReference type="ARBA" id="ARBA00008773"/>
    </source>
</evidence>
<dbReference type="AlphaFoldDB" id="A0AA36E9T1"/>
<proteinExistence type="inferred from homology"/>
<dbReference type="InterPro" id="IPR017853">
    <property type="entry name" value="GH"/>
</dbReference>
<dbReference type="Pfam" id="PF00332">
    <property type="entry name" value="Glyco_hydro_17"/>
    <property type="match status" value="1"/>
</dbReference>
<evidence type="ECO:0008006" key="7">
    <source>
        <dbReference type="Google" id="ProtNLM"/>
    </source>
</evidence>
<sequence>MDWVKNNVEPFVPWTRIRGTVVRNEVLGGGNQELWEVLLLSVKNSHAALNLLHLADDVEVSSPHSSSAFASSFPPSAGAFKETLVPYMKPLLEYFSQIKSHFYINAYPFLTYISDPEHIDNNYAIFKNNTGIEDAKMKLHYDNIFEAQIDATYVAFEKAGFEMMEVIVSESGWGSKGDANEAGAMLSNARTYNFNLCKRLLKKKGTPYRPNSERDSPFSPSAISEIPNHLIVFD</sequence>
<dbReference type="EMBL" id="OX465081">
    <property type="protein sequence ID" value="CAI9287532.1"/>
    <property type="molecule type" value="Genomic_DNA"/>
</dbReference>
<gene>
    <name evidence="5" type="ORF">LSALG_LOCUS26890</name>
</gene>
<dbReference type="InterPro" id="IPR044965">
    <property type="entry name" value="Glyco_hydro_17_plant"/>
</dbReference>
<evidence type="ECO:0000256" key="3">
    <source>
        <dbReference type="ARBA" id="ARBA00023295"/>
    </source>
</evidence>
<dbReference type="InterPro" id="IPR000490">
    <property type="entry name" value="Glyco_hydro_17"/>
</dbReference>
<dbReference type="GO" id="GO:0005975">
    <property type="term" value="P:carbohydrate metabolic process"/>
    <property type="evidence" value="ECO:0007669"/>
    <property type="project" value="InterPro"/>
</dbReference>
<dbReference type="GO" id="GO:0004553">
    <property type="term" value="F:hydrolase activity, hydrolyzing O-glycosyl compounds"/>
    <property type="evidence" value="ECO:0007669"/>
    <property type="project" value="InterPro"/>
</dbReference>
<dbReference type="Gene3D" id="3.20.20.80">
    <property type="entry name" value="Glycosidases"/>
    <property type="match status" value="1"/>
</dbReference>
<evidence type="ECO:0000313" key="5">
    <source>
        <dbReference type="EMBL" id="CAI9287532.1"/>
    </source>
</evidence>
<evidence type="ECO:0000256" key="2">
    <source>
        <dbReference type="ARBA" id="ARBA00022801"/>
    </source>
</evidence>
<keyword evidence="2" id="KW-0378">Hydrolase</keyword>
<organism evidence="5 6">
    <name type="scientific">Lactuca saligna</name>
    <name type="common">Willowleaf lettuce</name>
    <dbReference type="NCBI Taxonomy" id="75948"/>
    <lineage>
        <taxon>Eukaryota</taxon>
        <taxon>Viridiplantae</taxon>
        <taxon>Streptophyta</taxon>
        <taxon>Embryophyta</taxon>
        <taxon>Tracheophyta</taxon>
        <taxon>Spermatophyta</taxon>
        <taxon>Magnoliopsida</taxon>
        <taxon>eudicotyledons</taxon>
        <taxon>Gunneridae</taxon>
        <taxon>Pentapetalae</taxon>
        <taxon>asterids</taxon>
        <taxon>campanulids</taxon>
        <taxon>Asterales</taxon>
        <taxon>Asteraceae</taxon>
        <taxon>Cichorioideae</taxon>
        <taxon>Cichorieae</taxon>
        <taxon>Lactucinae</taxon>
        <taxon>Lactuca</taxon>
    </lineage>
</organism>